<dbReference type="InterPro" id="IPR021264">
    <property type="entry name" value="AFUB_079030/YDR124W-like"/>
</dbReference>
<reference evidence="3" key="1">
    <citation type="journal article" date="2020" name="Stud. Mycol.">
        <title>101 Dothideomycetes genomes: a test case for predicting lifestyles and emergence of pathogens.</title>
        <authorList>
            <person name="Haridas S."/>
            <person name="Albert R."/>
            <person name="Binder M."/>
            <person name="Bloem J."/>
            <person name="Labutti K."/>
            <person name="Salamov A."/>
            <person name="Andreopoulos B."/>
            <person name="Baker S."/>
            <person name="Barry K."/>
            <person name="Bills G."/>
            <person name="Bluhm B."/>
            <person name="Cannon C."/>
            <person name="Castanera R."/>
            <person name="Culley D."/>
            <person name="Daum C."/>
            <person name="Ezra D."/>
            <person name="Gonzalez J."/>
            <person name="Henrissat B."/>
            <person name="Kuo A."/>
            <person name="Liang C."/>
            <person name="Lipzen A."/>
            <person name="Lutzoni F."/>
            <person name="Magnuson J."/>
            <person name="Mondo S."/>
            <person name="Nolan M."/>
            <person name="Ohm R."/>
            <person name="Pangilinan J."/>
            <person name="Park H.-J."/>
            <person name="Ramirez L."/>
            <person name="Alfaro M."/>
            <person name="Sun H."/>
            <person name="Tritt A."/>
            <person name="Yoshinaga Y."/>
            <person name="Zwiers L.-H."/>
            <person name="Turgeon B."/>
            <person name="Goodwin S."/>
            <person name="Spatafora J."/>
            <person name="Crous P."/>
            <person name="Grigoriev I."/>
        </authorList>
    </citation>
    <scope>NUCLEOTIDE SEQUENCE</scope>
    <source>
        <strain evidence="3">CBS 113389</strain>
    </source>
</reference>
<dbReference type="EMBL" id="MU001634">
    <property type="protein sequence ID" value="KAF2484557.1"/>
    <property type="molecule type" value="Genomic_DNA"/>
</dbReference>
<dbReference type="AlphaFoldDB" id="A0A6A6PZG2"/>
<dbReference type="Proteomes" id="UP000799767">
    <property type="component" value="Unassembled WGS sequence"/>
</dbReference>
<feature type="compositionally biased region" description="Basic and acidic residues" evidence="1">
    <location>
        <begin position="404"/>
        <end position="420"/>
    </location>
</feature>
<feature type="domain" description="Subtelomeric hrmA-associated cluster protein AFUB-079030/YDR124W-like helical bundle" evidence="2">
    <location>
        <begin position="182"/>
        <end position="348"/>
    </location>
</feature>
<dbReference type="RefSeq" id="XP_033591126.1">
    <property type="nucleotide sequence ID" value="XM_033729409.1"/>
</dbReference>
<dbReference type="PANTHER" id="PTHR36102:SF1">
    <property type="entry name" value="YDR124W-LIKE HELICAL BUNDLE DOMAIN-CONTAINING PROTEIN"/>
    <property type="match status" value="1"/>
</dbReference>
<evidence type="ECO:0000259" key="2">
    <source>
        <dbReference type="Pfam" id="PF11001"/>
    </source>
</evidence>
<feature type="region of interest" description="Disordered" evidence="1">
    <location>
        <begin position="608"/>
        <end position="641"/>
    </location>
</feature>
<feature type="region of interest" description="Disordered" evidence="1">
    <location>
        <begin position="83"/>
        <end position="126"/>
    </location>
</feature>
<dbReference type="GeneID" id="54470411"/>
<protein>
    <recommendedName>
        <fullName evidence="2">Subtelomeric hrmA-associated cluster protein AFUB-079030/YDR124W-like helical bundle domain-containing protein</fullName>
    </recommendedName>
</protein>
<name>A0A6A6PZG2_9PEZI</name>
<sequence length="665" mass="74110">MMTTKTLRKRKSVENRKCFETGPPKFNNRKMRADFRLFPSNIDDMAHFASPMWHGRDFPVSDSLLDISTPTFFSDDTGQAYVGQPGAATTADDSDHDTKPHMGSHLALSAPSFKGRASKQTTKKRTSNKLIETVTRAVRAGKRAVAPRPRPLRVYKPPPFHDAEECGECEPALVGPIADFQISDSKAVVNYMITKCTLFQQQGCKVWVKALIKGICPKKQSKFPYHKGNAPPWWPPVEHCPFREPDHVNKDSEWPLYPCWSPSELTPRLIDRVSLLVHLIRLRPSPELLQDWNGSSDEPNESHCLQGWTALMRELTPLTLFNNLAKEPQDKVNRRPKLLEEIFRVAQMEEDYLNGNIDGDTRASWNREVRSARTRHRRAQRSQAPSVSSDDARRALVSSTPSPSEDKPVQRARKRVEDPKDVHIDLGTDVAPFSACMGLMNTGANAFEPLPPLDSYVGSDNSSSQTSSYVNTPVTGSFGSSISGYQRHYEPCAGPSTFPHRHDWAYSCHGPTEQQQPVPVYQMANTSQARIVSTPLLLDEPMPYFEFAASLSQVNGGQALSVHGDNYMYAFGHGFPSMWREGECANAAANLHHMETFAANDMQLVEHEQPYHGGGGRSERLQGGEMPTPFQHHHPETHVPSVHSPPHIVRGFTGHAGGVGGGAWT</sequence>
<feature type="region of interest" description="Disordered" evidence="1">
    <location>
        <begin position="369"/>
        <end position="420"/>
    </location>
</feature>
<proteinExistence type="predicted"/>
<gene>
    <name evidence="3" type="ORF">BDY17DRAFT_130731</name>
</gene>
<evidence type="ECO:0000313" key="4">
    <source>
        <dbReference type="Proteomes" id="UP000799767"/>
    </source>
</evidence>
<dbReference type="Pfam" id="PF11001">
    <property type="entry name" value="AFUB_07903_YDR124W_hel"/>
    <property type="match status" value="1"/>
</dbReference>
<dbReference type="InterPro" id="IPR047092">
    <property type="entry name" value="AFUB_07903/YDR124W-like_hel"/>
</dbReference>
<evidence type="ECO:0000256" key="1">
    <source>
        <dbReference type="SAM" id="MobiDB-lite"/>
    </source>
</evidence>
<evidence type="ECO:0000313" key="3">
    <source>
        <dbReference type="EMBL" id="KAF2484557.1"/>
    </source>
</evidence>
<dbReference type="OrthoDB" id="5338458at2759"/>
<organism evidence="3 4">
    <name type="scientific">Neohortaea acidophila</name>
    <dbReference type="NCBI Taxonomy" id="245834"/>
    <lineage>
        <taxon>Eukaryota</taxon>
        <taxon>Fungi</taxon>
        <taxon>Dikarya</taxon>
        <taxon>Ascomycota</taxon>
        <taxon>Pezizomycotina</taxon>
        <taxon>Dothideomycetes</taxon>
        <taxon>Dothideomycetidae</taxon>
        <taxon>Mycosphaerellales</taxon>
        <taxon>Teratosphaeriaceae</taxon>
        <taxon>Neohortaea</taxon>
    </lineage>
</organism>
<accession>A0A6A6PZG2</accession>
<keyword evidence="4" id="KW-1185">Reference proteome</keyword>
<dbReference type="PANTHER" id="PTHR36102">
    <property type="entry name" value="CHROMOSOME 10, WHOLE GENOME SHOTGUN SEQUENCE"/>
    <property type="match status" value="1"/>
</dbReference>